<evidence type="ECO:0000259" key="8">
    <source>
        <dbReference type="Pfam" id="PF10502"/>
    </source>
</evidence>
<dbReference type="SUPFAM" id="SSF51306">
    <property type="entry name" value="LexA/Signal peptidase"/>
    <property type="match status" value="1"/>
</dbReference>
<dbReference type="PANTHER" id="PTHR43390:SF1">
    <property type="entry name" value="CHLOROPLAST PROCESSING PEPTIDASE"/>
    <property type="match status" value="1"/>
</dbReference>
<accession>M2PLP8</accession>
<keyword evidence="7" id="KW-0812">Transmembrane</keyword>
<dbReference type="PRINTS" id="PR00727">
    <property type="entry name" value="LEADERPTASE"/>
</dbReference>
<feature type="domain" description="Peptidase S26" evidence="8">
    <location>
        <begin position="14"/>
        <end position="167"/>
    </location>
</feature>
<keyword evidence="7" id="KW-0645">Protease</keyword>
<dbReference type="InterPro" id="IPR036286">
    <property type="entry name" value="LexA/Signal_pep-like_sf"/>
</dbReference>
<reference evidence="9 10" key="1">
    <citation type="submission" date="2013-02" db="EMBL/GenBank/DDBJ databases">
        <title>The Genome Sequence of Lactobacillus catenaformis F0143.</title>
        <authorList>
            <consortium name="The Broad Institute Genome Sequencing Platform"/>
            <person name="Earl A."/>
            <person name="Ward D."/>
            <person name="Feldgarden M."/>
            <person name="Gevers D."/>
            <person name="Izard J."/>
            <person name="Blanton J.M."/>
            <person name="Mathney J."/>
            <person name="Dewhirst F.E."/>
            <person name="Young S.K."/>
            <person name="Zeng Q."/>
            <person name="Gargeya S."/>
            <person name="Fitzgerald M."/>
            <person name="Haas B."/>
            <person name="Abouelleil A."/>
            <person name="Alvarado L."/>
            <person name="Arachchi H.M."/>
            <person name="Berlin A."/>
            <person name="Chapman S.B."/>
            <person name="Gearin G."/>
            <person name="Goldberg J."/>
            <person name="Griggs A."/>
            <person name="Gujja S."/>
            <person name="Hansen M."/>
            <person name="Heiman D."/>
            <person name="Howarth C."/>
            <person name="Larimer J."/>
            <person name="Lui A."/>
            <person name="MacDonald P.J.P."/>
            <person name="McCowen C."/>
            <person name="Montmayeur A."/>
            <person name="Murphy C."/>
            <person name="Neiman D."/>
            <person name="Pearson M."/>
            <person name="Priest M."/>
            <person name="Roberts A."/>
            <person name="Saif S."/>
            <person name="Shea T."/>
            <person name="Sisk P."/>
            <person name="Stolte C."/>
            <person name="Sykes S."/>
            <person name="Wortman J."/>
            <person name="Nusbaum C."/>
            <person name="Birren B."/>
        </authorList>
    </citation>
    <scope>NUCLEOTIDE SEQUENCE [LARGE SCALE GENOMIC DNA]</scope>
    <source>
        <strain evidence="9 10">OT 569</strain>
    </source>
</reference>
<dbReference type="GO" id="GO:0009003">
    <property type="term" value="F:signal peptidase activity"/>
    <property type="evidence" value="ECO:0007669"/>
    <property type="project" value="UniProtKB-EC"/>
</dbReference>
<comment type="similarity">
    <text evidence="3 7">Belongs to the peptidase S26 family.</text>
</comment>
<dbReference type="Proteomes" id="UP000011758">
    <property type="component" value="Unassembled WGS sequence"/>
</dbReference>
<comment type="caution">
    <text evidence="9">The sequence shown here is derived from an EMBL/GenBank/DDBJ whole genome shotgun (WGS) entry which is preliminary data.</text>
</comment>
<keyword evidence="7" id="KW-1133">Transmembrane helix</keyword>
<dbReference type="PANTHER" id="PTHR43390">
    <property type="entry name" value="SIGNAL PEPTIDASE I"/>
    <property type="match status" value="1"/>
</dbReference>
<dbReference type="BioCyc" id="ECAT999415-HMP:GTTI-1263-MONOMER"/>
<feature type="transmembrane region" description="Helical" evidence="7">
    <location>
        <begin position="16"/>
        <end position="34"/>
    </location>
</feature>
<dbReference type="STRING" id="999415.HMPREF9943_01229"/>
<gene>
    <name evidence="9" type="ORF">HMPREF9943_01229</name>
</gene>
<dbReference type="Pfam" id="PF10502">
    <property type="entry name" value="Peptidase_S26"/>
    <property type="match status" value="1"/>
</dbReference>
<evidence type="ECO:0000256" key="5">
    <source>
        <dbReference type="ARBA" id="ARBA00022801"/>
    </source>
</evidence>
<dbReference type="GO" id="GO:0006465">
    <property type="term" value="P:signal peptide processing"/>
    <property type="evidence" value="ECO:0007669"/>
    <property type="project" value="InterPro"/>
</dbReference>
<evidence type="ECO:0000313" key="10">
    <source>
        <dbReference type="Proteomes" id="UP000011758"/>
    </source>
</evidence>
<comment type="subcellular location">
    <subcellularLocation>
        <location evidence="2">Cell membrane</location>
        <topology evidence="2">Single-pass type II membrane protein</topology>
    </subcellularLocation>
    <subcellularLocation>
        <location evidence="7">Membrane</location>
        <topology evidence="7">Single-pass type II membrane protein</topology>
    </subcellularLocation>
</comment>
<dbReference type="Gene3D" id="2.10.109.10">
    <property type="entry name" value="Umud Fragment, subunit A"/>
    <property type="match status" value="1"/>
</dbReference>
<evidence type="ECO:0000313" key="9">
    <source>
        <dbReference type="EMBL" id="EMD16474.1"/>
    </source>
</evidence>
<keyword evidence="5 7" id="KW-0378">Hydrolase</keyword>
<dbReference type="NCBIfam" id="TIGR02227">
    <property type="entry name" value="sigpep_I_bact"/>
    <property type="match status" value="1"/>
</dbReference>
<dbReference type="GO" id="GO:0004252">
    <property type="term" value="F:serine-type endopeptidase activity"/>
    <property type="evidence" value="ECO:0007669"/>
    <property type="project" value="InterPro"/>
</dbReference>
<dbReference type="InterPro" id="IPR019758">
    <property type="entry name" value="Pept_S26A_signal_pept_1_CS"/>
</dbReference>
<comment type="catalytic activity">
    <reaction evidence="1 7">
        <text>Cleavage of hydrophobic, N-terminal signal or leader sequences from secreted and periplasmic proteins.</text>
        <dbReference type="EC" id="3.4.21.89"/>
    </reaction>
</comment>
<keyword evidence="7" id="KW-0472">Membrane</keyword>
<dbReference type="GO" id="GO:0005886">
    <property type="term" value="C:plasma membrane"/>
    <property type="evidence" value="ECO:0007669"/>
    <property type="project" value="UniProtKB-SubCell"/>
</dbReference>
<dbReference type="AlphaFoldDB" id="M2PLP8"/>
<feature type="active site" evidence="6">
    <location>
        <position position="87"/>
    </location>
</feature>
<sequence length="168" mass="19467">MKEKKKIDIKKELLDYLKVILITVVITYSILYFIQISRVVGDSMEPNYHNNNIVLVNKKFYSYSNVKYGDVVVAETAFGDKKEQIIKRVIGKEGDTIACVKGYIYRNKQKLNETYIKEKMEDNDWSYKVGKGQVFVMGDNRNNSSDSRVLGALDFKEAIVGKVFFKFF</sequence>
<dbReference type="EC" id="3.4.21.89" evidence="4 7"/>
<proteinExistence type="inferred from homology"/>
<protein>
    <recommendedName>
        <fullName evidence="4 7">Signal peptidase I</fullName>
        <ecNumber evidence="4 7">3.4.21.89</ecNumber>
    </recommendedName>
</protein>
<dbReference type="InterPro" id="IPR019533">
    <property type="entry name" value="Peptidase_S26"/>
</dbReference>
<dbReference type="CDD" id="cd06530">
    <property type="entry name" value="S26_SPase_I"/>
    <property type="match status" value="1"/>
</dbReference>
<dbReference type="InterPro" id="IPR000223">
    <property type="entry name" value="Pept_S26A_signal_pept_1"/>
</dbReference>
<organism evidence="9 10">
    <name type="scientific">Eggerthia catenaformis OT 569 = DSM 20559</name>
    <dbReference type="NCBI Taxonomy" id="999415"/>
    <lineage>
        <taxon>Bacteria</taxon>
        <taxon>Bacillati</taxon>
        <taxon>Bacillota</taxon>
        <taxon>Erysipelotrichia</taxon>
        <taxon>Erysipelotrichales</taxon>
        <taxon>Coprobacillaceae</taxon>
        <taxon>Eggerthia</taxon>
    </lineage>
</organism>
<evidence type="ECO:0000256" key="7">
    <source>
        <dbReference type="RuleBase" id="RU362042"/>
    </source>
</evidence>
<evidence type="ECO:0000256" key="3">
    <source>
        <dbReference type="ARBA" id="ARBA00009370"/>
    </source>
</evidence>
<name>M2PLP8_9FIRM</name>
<dbReference type="PATRIC" id="fig|999415.3.peg.1249"/>
<dbReference type="RefSeq" id="WP_004803166.1">
    <property type="nucleotide sequence ID" value="NZ_AUGJ01000015.1"/>
</dbReference>
<evidence type="ECO:0000256" key="2">
    <source>
        <dbReference type="ARBA" id="ARBA00004401"/>
    </source>
</evidence>
<feature type="active site" evidence="6">
    <location>
        <position position="43"/>
    </location>
</feature>
<evidence type="ECO:0000256" key="6">
    <source>
        <dbReference type="PIRSR" id="PIRSR600223-1"/>
    </source>
</evidence>
<keyword evidence="10" id="KW-1185">Reference proteome</keyword>
<dbReference type="OrthoDB" id="9802919at2"/>
<evidence type="ECO:0000256" key="4">
    <source>
        <dbReference type="ARBA" id="ARBA00013208"/>
    </source>
</evidence>
<dbReference type="PROSITE" id="PS00761">
    <property type="entry name" value="SPASE_I_3"/>
    <property type="match status" value="1"/>
</dbReference>
<dbReference type="eggNOG" id="COG0681">
    <property type="taxonomic scope" value="Bacteria"/>
</dbReference>
<evidence type="ECO:0000256" key="1">
    <source>
        <dbReference type="ARBA" id="ARBA00000677"/>
    </source>
</evidence>
<dbReference type="EMBL" id="AGEJ01000019">
    <property type="protein sequence ID" value="EMD16474.1"/>
    <property type="molecule type" value="Genomic_DNA"/>
</dbReference>